<gene>
    <name evidence="6" type="ORF">WG66_19378</name>
</gene>
<keyword evidence="2 4" id="KW-0863">Zinc-finger</keyword>
<dbReference type="AlphaFoldDB" id="A0A0W0EVC5"/>
<name>A0A0W0EVC5_MONRR</name>
<evidence type="ECO:0000256" key="2">
    <source>
        <dbReference type="ARBA" id="ARBA00022771"/>
    </source>
</evidence>
<evidence type="ECO:0000313" key="7">
    <source>
        <dbReference type="Proteomes" id="UP000054988"/>
    </source>
</evidence>
<organism evidence="6 7">
    <name type="scientific">Moniliophthora roreri</name>
    <name type="common">Frosty pod rot fungus</name>
    <name type="synonym">Monilia roreri</name>
    <dbReference type="NCBI Taxonomy" id="221103"/>
    <lineage>
        <taxon>Eukaryota</taxon>
        <taxon>Fungi</taxon>
        <taxon>Dikarya</taxon>
        <taxon>Basidiomycota</taxon>
        <taxon>Agaricomycotina</taxon>
        <taxon>Agaricomycetes</taxon>
        <taxon>Agaricomycetidae</taxon>
        <taxon>Agaricales</taxon>
        <taxon>Marasmiineae</taxon>
        <taxon>Marasmiaceae</taxon>
        <taxon>Moniliophthora</taxon>
    </lineage>
</organism>
<evidence type="ECO:0000256" key="4">
    <source>
        <dbReference type="PROSITE-ProRule" id="PRU00134"/>
    </source>
</evidence>
<dbReference type="Gene3D" id="6.10.140.2220">
    <property type="match status" value="1"/>
</dbReference>
<dbReference type="InterPro" id="IPR002893">
    <property type="entry name" value="Znf_MYND"/>
</dbReference>
<dbReference type="SUPFAM" id="SSF144232">
    <property type="entry name" value="HIT/MYND zinc finger-like"/>
    <property type="match status" value="1"/>
</dbReference>
<evidence type="ECO:0000259" key="5">
    <source>
        <dbReference type="PROSITE" id="PS50865"/>
    </source>
</evidence>
<sequence>MVLTVKSVQSLPIPDLKIKASSGSPAALFELGRRASQRPHLLVEVLPIFLNHLSSPPDFSTLKESQRDERIAAARHAIIALTEAFSKDAFRVPQVLEEIEKGWNHLQNWISFLSDTYILTDSSAFASLPLLSDEDRDKLHLVLARFLYPFTSLRRTARLLTHESNCFSIAIRLYLIGAQNPPFSLTGNKTHDDILLYCSRIFDGMQKQPASGVDYVDWPNTILMTLNNASPSLTSGIIQRIVYEISRPSSEDFNFPSLKLALTMFINLAMNPIRFNWACIQRRSIYWVCLTMRRISGRRARFHEQDVADCLKVCATYLERTFQDFGHAAVVEALRARLLSTLLKSADFIPVDQKNLMSMIPSSLATTYKSLLHIIAGFSMYYSVSTVLRKSLRIVLERHHDERSKSKALSSDFKLFMKTMDDRLFLGYYSWGMHGMNYCVYAKCPMPAHASSVTKRIPMFRCSGCSLAYYCSAECQRLDWTLGHQIKCRSIQNVPTHKFVPGLRLAPSIDARDLRFISWLIQQYILQLRPTLLAQQSKYRVKSDLPSSEPLVSVLNYIEFPCKVDTITGMKARKRVPNENWDSLLVKAQENVGKEPLVLAFIPDRSHEPHIWSIPLSELKIKASSGSPAALFELGRRVSQKPQLLLETLPVLLGHLPFPLPDFSILKESQRDERIAAARHTLTSLAEALDSDAFHIPKVVDEIEKHWSQLRGWISFLSDNYIIAEFHNFASLPLLADEDRDELHLALARLLYTFTPTRRTALLLTQKPESLSIVIHLYLAGAQNPPFSLTENRTHDTILLFCSRVFNNMQRYPDLDSQGWMVRTFNMASPRLASGIIRRIIYEISKPFTEDFNSQALKQALIMLINCAMNASQFNMACIQRRSIYWVCLTMRRISGRKPRFFESDFYYIADCLKFCAMYLERTFEDFGHTAVIQALQARLISSLLKSADFM</sequence>
<accession>A0A0W0EVC5</accession>
<reference evidence="6 7" key="1">
    <citation type="submission" date="2015-12" db="EMBL/GenBank/DDBJ databases">
        <title>Draft genome sequence of Moniliophthora roreri, the causal agent of frosty pod rot of cacao.</title>
        <authorList>
            <person name="Aime M.C."/>
            <person name="Diaz-Valderrama J.R."/>
            <person name="Kijpornyongpan T."/>
            <person name="Phillips-Mora W."/>
        </authorList>
    </citation>
    <scope>NUCLEOTIDE SEQUENCE [LARGE SCALE GENOMIC DNA]</scope>
    <source>
        <strain evidence="6 7">MCA 2952</strain>
    </source>
</reference>
<feature type="domain" description="MYND-type" evidence="5">
    <location>
        <begin position="441"/>
        <end position="488"/>
    </location>
</feature>
<dbReference type="Pfam" id="PF01753">
    <property type="entry name" value="zf-MYND"/>
    <property type="match status" value="1"/>
</dbReference>
<proteinExistence type="predicted"/>
<protein>
    <recommendedName>
        <fullName evidence="5">MYND-type domain-containing protein</fullName>
    </recommendedName>
</protein>
<evidence type="ECO:0000313" key="6">
    <source>
        <dbReference type="EMBL" id="KTB28017.1"/>
    </source>
</evidence>
<dbReference type="EMBL" id="LATX01002507">
    <property type="protein sequence ID" value="KTB28017.1"/>
    <property type="molecule type" value="Genomic_DNA"/>
</dbReference>
<comment type="caution">
    <text evidence="6">The sequence shown here is derived from an EMBL/GenBank/DDBJ whole genome shotgun (WGS) entry which is preliminary data.</text>
</comment>
<evidence type="ECO:0000256" key="1">
    <source>
        <dbReference type="ARBA" id="ARBA00022723"/>
    </source>
</evidence>
<evidence type="ECO:0000256" key="3">
    <source>
        <dbReference type="ARBA" id="ARBA00022833"/>
    </source>
</evidence>
<dbReference type="PROSITE" id="PS50865">
    <property type="entry name" value="ZF_MYND_2"/>
    <property type="match status" value="1"/>
</dbReference>
<dbReference type="Proteomes" id="UP000054988">
    <property type="component" value="Unassembled WGS sequence"/>
</dbReference>
<keyword evidence="3" id="KW-0862">Zinc</keyword>
<dbReference type="GO" id="GO:0008270">
    <property type="term" value="F:zinc ion binding"/>
    <property type="evidence" value="ECO:0007669"/>
    <property type="project" value="UniProtKB-KW"/>
</dbReference>
<keyword evidence="1" id="KW-0479">Metal-binding</keyword>